<organism evidence="2 3">
    <name type="scientific">Mediterraneibacter butyricigenes</name>
    <dbReference type="NCBI Taxonomy" id="2316025"/>
    <lineage>
        <taxon>Bacteria</taxon>
        <taxon>Bacillati</taxon>
        <taxon>Bacillota</taxon>
        <taxon>Clostridia</taxon>
        <taxon>Lachnospirales</taxon>
        <taxon>Lachnospiraceae</taxon>
        <taxon>Mediterraneibacter</taxon>
    </lineage>
</organism>
<evidence type="ECO:0000259" key="1">
    <source>
        <dbReference type="Pfam" id="PF02538"/>
    </source>
</evidence>
<reference evidence="3" key="1">
    <citation type="submission" date="2018-09" db="EMBL/GenBank/DDBJ databases">
        <title>Draft Genome Sequence of Mediterraneibacter sp. KCTC 15684.</title>
        <authorList>
            <person name="Kim J.S."/>
            <person name="Han K.I."/>
            <person name="Suh M.K."/>
            <person name="Lee K.C."/>
            <person name="Eom M.K."/>
            <person name="Lee J.H."/>
            <person name="Park S.H."/>
            <person name="Kang S.W."/>
            <person name="Park J.E."/>
            <person name="Oh B.S."/>
            <person name="Yu S.Y."/>
            <person name="Choi S.H."/>
            <person name="Lee D.H."/>
            <person name="Yoon H."/>
            <person name="Kim B."/>
            <person name="Yang S.J."/>
            <person name="Lee J.S."/>
        </authorList>
    </citation>
    <scope>NUCLEOTIDE SEQUENCE [LARGE SCALE GENOMIC DNA]</scope>
    <source>
        <strain evidence="3">KCTC 15684</strain>
    </source>
</reference>
<dbReference type="GO" id="GO:0006749">
    <property type="term" value="P:glutathione metabolic process"/>
    <property type="evidence" value="ECO:0007669"/>
    <property type="project" value="TreeGrafter"/>
</dbReference>
<dbReference type="InterPro" id="IPR045079">
    <property type="entry name" value="Oxoprolinase-like"/>
</dbReference>
<dbReference type="InterPro" id="IPR003692">
    <property type="entry name" value="Hydantoinase_B"/>
</dbReference>
<proteinExistence type="predicted"/>
<accession>A0A391P697</accession>
<gene>
    <name evidence="2" type="primary">hyuB</name>
    <name evidence="2" type="ORF">KGMB01110_08140</name>
</gene>
<dbReference type="PANTHER" id="PTHR11365">
    <property type="entry name" value="5-OXOPROLINASE RELATED"/>
    <property type="match status" value="1"/>
</dbReference>
<dbReference type="GO" id="GO:0005829">
    <property type="term" value="C:cytosol"/>
    <property type="evidence" value="ECO:0007669"/>
    <property type="project" value="TreeGrafter"/>
</dbReference>
<evidence type="ECO:0000313" key="3">
    <source>
        <dbReference type="Proteomes" id="UP000265643"/>
    </source>
</evidence>
<dbReference type="Pfam" id="PF02538">
    <property type="entry name" value="Hydantoinase_B"/>
    <property type="match status" value="1"/>
</dbReference>
<comment type="caution">
    <text evidence="2">The sequence shown here is derived from an EMBL/GenBank/DDBJ whole genome shotgun (WGS) entry which is preliminary data.</text>
</comment>
<dbReference type="GO" id="GO:0017168">
    <property type="term" value="F:5-oxoprolinase (ATP-hydrolyzing) activity"/>
    <property type="evidence" value="ECO:0007669"/>
    <property type="project" value="TreeGrafter"/>
</dbReference>
<dbReference type="AlphaFoldDB" id="A0A391P697"/>
<feature type="domain" description="Hydantoinase B/oxoprolinase" evidence="1">
    <location>
        <begin position="4"/>
        <end position="531"/>
    </location>
</feature>
<dbReference type="Proteomes" id="UP000265643">
    <property type="component" value="Unassembled WGS sequence"/>
</dbReference>
<name>A0A391P697_9FIRM</name>
<sequence>MRTDPAILEIIQNFYSAVCCGMGYVIERTSYSTFVTESADYATALTLPTGEFFAYPKTAGVTNFMGLSLTRVIKECKDFEEGDIILTNDPYTTDGLSTHLPDVHVIKPIFHEGELICFAWTFVHTSDVGGCVPSSITPTATDIQMEGLRIPPVKLFQAGKENQDIKALFLANSRMPVLNMGDLNAMVSAVNTAERKIHEIVAKFGLQTAKDSMLDLIDQSELRARKIVEAIPDGSYRFADYLDDDMESEVPIRLAVEVRVEGSDITLDFRDCDPQVATAFNLVTNGSHHSYIYQGLINYIISEDPFIPVNGGLTNPIHILAPEGTIVNAQYPAAVGCRHPVSLRLYNAVLGALAQVIPEKVQAAGGGQAAIVVLSVPDDERGGAYKSTVVEPMGGGGGGQKGMDGVHGIDHSSGFLCNTPIENLEHRTDILVKRYELVEDSAGAGLYRGGNAIQIEFEVKKQGSLVGARGQERLKFEPWGLQGGIAGEVGTVTLNPGTEQEENLSKISVLHVGKGDVVRICSPSGGGWGNPYERPEDAVLLDVEEGLLSVEKAEEAYGVILKETAEGLAVDEEKTREARAGKTGQKAEVYDLGEKRRAYEAVWTPEASDRLAQLLQERPISQRSYYKHQIHQKLDGTDHALSAEEVEAEYRRQA</sequence>
<keyword evidence="3" id="KW-1185">Reference proteome</keyword>
<dbReference type="EMBL" id="BHGK01000001">
    <property type="protein sequence ID" value="GCA66378.1"/>
    <property type="molecule type" value="Genomic_DNA"/>
</dbReference>
<protein>
    <submittedName>
        <fullName evidence="2">Hydantoin utilization protein B</fullName>
    </submittedName>
</protein>
<evidence type="ECO:0000313" key="2">
    <source>
        <dbReference type="EMBL" id="GCA66378.1"/>
    </source>
</evidence>
<dbReference type="PANTHER" id="PTHR11365:SF23">
    <property type="entry name" value="HYPOTHETICAL 5-OXOPROLINASE (EUROFUNG)-RELATED"/>
    <property type="match status" value="1"/>
</dbReference>
<dbReference type="RefSeq" id="WP_119297642.1">
    <property type="nucleotide sequence ID" value="NZ_BHGK01000001.1"/>
</dbReference>